<evidence type="ECO:0000313" key="1">
    <source>
        <dbReference type="EMBL" id="PVD19188.1"/>
    </source>
</evidence>
<dbReference type="AlphaFoldDB" id="A0A2T7NDD6"/>
<keyword evidence="2" id="KW-1185">Reference proteome</keyword>
<gene>
    <name evidence="1" type="ORF">C0Q70_21753</name>
</gene>
<accession>A0A2T7NDD6</accession>
<comment type="caution">
    <text evidence="1">The sequence shown here is derived from an EMBL/GenBank/DDBJ whole genome shotgun (WGS) entry which is preliminary data.</text>
</comment>
<name>A0A2T7NDD6_POMCA</name>
<dbReference type="Proteomes" id="UP000245119">
    <property type="component" value="Linkage Group LG14"/>
</dbReference>
<reference evidence="1 2" key="1">
    <citation type="submission" date="2018-04" db="EMBL/GenBank/DDBJ databases">
        <title>The genome of golden apple snail Pomacea canaliculata provides insight into stress tolerance and invasive adaptation.</title>
        <authorList>
            <person name="Liu C."/>
            <person name="Liu B."/>
            <person name="Ren Y."/>
            <person name="Zhang Y."/>
            <person name="Wang H."/>
            <person name="Li S."/>
            <person name="Jiang F."/>
            <person name="Yin L."/>
            <person name="Zhang G."/>
            <person name="Qian W."/>
            <person name="Fan W."/>
        </authorList>
    </citation>
    <scope>NUCLEOTIDE SEQUENCE [LARGE SCALE GENOMIC DNA]</scope>
    <source>
        <strain evidence="1">SZHN2017</strain>
        <tissue evidence="1">Muscle</tissue>
    </source>
</reference>
<protein>
    <submittedName>
        <fullName evidence="1">Uncharacterized protein</fullName>
    </submittedName>
</protein>
<organism evidence="1 2">
    <name type="scientific">Pomacea canaliculata</name>
    <name type="common">Golden apple snail</name>
    <dbReference type="NCBI Taxonomy" id="400727"/>
    <lineage>
        <taxon>Eukaryota</taxon>
        <taxon>Metazoa</taxon>
        <taxon>Spiralia</taxon>
        <taxon>Lophotrochozoa</taxon>
        <taxon>Mollusca</taxon>
        <taxon>Gastropoda</taxon>
        <taxon>Caenogastropoda</taxon>
        <taxon>Architaenioglossa</taxon>
        <taxon>Ampullarioidea</taxon>
        <taxon>Ampullariidae</taxon>
        <taxon>Pomacea</taxon>
    </lineage>
</organism>
<dbReference type="EMBL" id="PZQS01000014">
    <property type="protein sequence ID" value="PVD19188.1"/>
    <property type="molecule type" value="Genomic_DNA"/>
</dbReference>
<sequence length="93" mass="10319">MLVDKIYSGASVHKADMSVRVMNETFEDAMMESTSSEFKDFAAKFCTNLLAPENVTLHLLEEWLSVPTLGVMTLDPSSLHVLSNATEKGEQHD</sequence>
<evidence type="ECO:0000313" key="2">
    <source>
        <dbReference type="Proteomes" id="UP000245119"/>
    </source>
</evidence>
<proteinExistence type="predicted"/>